<protein>
    <recommendedName>
        <fullName evidence="8">N-(5'-phosphoribosyl)anthranilate isomerase</fullName>
        <shortName evidence="8">PRAI</shortName>
        <ecNumber evidence="8">5.3.1.24</ecNumber>
    </recommendedName>
</protein>
<feature type="domain" description="N-(5'phosphoribosyl) anthranilate isomerase (PRAI)" evidence="9">
    <location>
        <begin position="7"/>
        <end position="218"/>
    </location>
</feature>
<accession>A0A7Z7B0D3</accession>
<evidence type="ECO:0000256" key="7">
    <source>
        <dbReference type="ARBA" id="ARBA00023235"/>
    </source>
</evidence>
<dbReference type="OrthoDB" id="27513at2157"/>
<reference evidence="10 11" key="1">
    <citation type="submission" date="2016-10" db="EMBL/GenBank/DDBJ databases">
        <authorList>
            <person name="Varghese N."/>
            <person name="Submissions S."/>
        </authorList>
    </citation>
    <scope>NUCLEOTIDE SEQUENCE [LARGE SCALE GENOMIC DNA]</scope>
    <source>
        <strain evidence="10 11">PL 12/M</strain>
    </source>
</reference>
<dbReference type="UniPathway" id="UPA00035">
    <property type="reaction ID" value="UER00042"/>
</dbReference>
<name>A0A7Z7B0D3_9EURY</name>
<sequence length="225" mass="24394">MKYLPRVKICGMKTAEDIELAVSCGADAVGFITEVPVNTPRKLDAKTAAELVRKVPFFVDSVLVIMPSSGQEALELIEKVNPDVVQLHNNLKADEIAIIRNNTHQKIIRTFVVPVECRELPSEMMAEIDDLYENDLIDGILLDSGKAGVSGGTGLVHDWSVSRKVVENAEAPVILAGGLKPDNVRDAVNKVMPFAVDTASGVETDGKKDPAKVCRFIEEARCING</sequence>
<organism evidence="10 11">
    <name type="scientific">Methanolobus vulcani</name>
    <dbReference type="NCBI Taxonomy" id="38026"/>
    <lineage>
        <taxon>Archaea</taxon>
        <taxon>Methanobacteriati</taxon>
        <taxon>Methanobacteriota</taxon>
        <taxon>Stenosarchaea group</taxon>
        <taxon>Methanomicrobia</taxon>
        <taxon>Methanosarcinales</taxon>
        <taxon>Methanosarcinaceae</taxon>
        <taxon>Methanolobus</taxon>
    </lineage>
</organism>
<keyword evidence="11" id="KW-1185">Reference proteome</keyword>
<dbReference type="CDD" id="cd00405">
    <property type="entry name" value="PRAI"/>
    <property type="match status" value="1"/>
</dbReference>
<evidence type="ECO:0000256" key="6">
    <source>
        <dbReference type="ARBA" id="ARBA00023141"/>
    </source>
</evidence>
<dbReference type="RefSeq" id="WP_091708691.1">
    <property type="nucleotide sequence ID" value="NZ_FNCA01000002.1"/>
</dbReference>
<evidence type="ECO:0000256" key="1">
    <source>
        <dbReference type="ARBA" id="ARBA00001164"/>
    </source>
</evidence>
<dbReference type="GO" id="GO:0004640">
    <property type="term" value="F:phosphoribosylanthranilate isomerase activity"/>
    <property type="evidence" value="ECO:0007669"/>
    <property type="project" value="UniProtKB-UniRule"/>
</dbReference>
<dbReference type="Gene3D" id="3.20.20.70">
    <property type="entry name" value="Aldolase class I"/>
    <property type="match status" value="1"/>
</dbReference>
<evidence type="ECO:0000256" key="5">
    <source>
        <dbReference type="ARBA" id="ARBA00022822"/>
    </source>
</evidence>
<keyword evidence="5 8" id="KW-0822">Tryptophan biosynthesis</keyword>
<keyword evidence="4 8" id="KW-0028">Amino-acid biosynthesis</keyword>
<dbReference type="SUPFAM" id="SSF51366">
    <property type="entry name" value="Ribulose-phoshate binding barrel"/>
    <property type="match status" value="1"/>
</dbReference>
<keyword evidence="7 8" id="KW-0413">Isomerase</keyword>
<evidence type="ECO:0000256" key="4">
    <source>
        <dbReference type="ARBA" id="ARBA00022605"/>
    </source>
</evidence>
<dbReference type="Pfam" id="PF00697">
    <property type="entry name" value="PRAI"/>
    <property type="match status" value="1"/>
</dbReference>
<dbReference type="EMBL" id="FNCA01000002">
    <property type="protein sequence ID" value="SDF48826.1"/>
    <property type="molecule type" value="Genomic_DNA"/>
</dbReference>
<dbReference type="Proteomes" id="UP000199259">
    <property type="component" value="Unassembled WGS sequence"/>
</dbReference>
<dbReference type="InterPro" id="IPR011060">
    <property type="entry name" value="RibuloseP-bd_barrel"/>
</dbReference>
<evidence type="ECO:0000259" key="9">
    <source>
        <dbReference type="Pfam" id="PF00697"/>
    </source>
</evidence>
<evidence type="ECO:0000256" key="2">
    <source>
        <dbReference type="ARBA" id="ARBA00004664"/>
    </source>
</evidence>
<gene>
    <name evidence="8" type="primary">trpF</name>
    <name evidence="10" type="ORF">SAMN04488589_0672</name>
</gene>
<dbReference type="EC" id="5.3.1.24" evidence="8"/>
<comment type="similarity">
    <text evidence="3 8">Belongs to the TrpF family.</text>
</comment>
<dbReference type="InterPro" id="IPR044643">
    <property type="entry name" value="TrpF_fam"/>
</dbReference>
<dbReference type="GO" id="GO:0000162">
    <property type="term" value="P:L-tryptophan biosynthetic process"/>
    <property type="evidence" value="ECO:0007669"/>
    <property type="project" value="UniProtKB-UniRule"/>
</dbReference>
<proteinExistence type="inferred from homology"/>
<evidence type="ECO:0000256" key="3">
    <source>
        <dbReference type="ARBA" id="ARBA00007571"/>
    </source>
</evidence>
<comment type="caution">
    <text evidence="10">The sequence shown here is derived from an EMBL/GenBank/DDBJ whole genome shotgun (WGS) entry which is preliminary data.</text>
</comment>
<comment type="pathway">
    <text evidence="2 8">Amino-acid biosynthesis; L-tryptophan biosynthesis; L-tryptophan from chorismate: step 3/5.</text>
</comment>
<dbReference type="AlphaFoldDB" id="A0A7Z7B0D3"/>
<evidence type="ECO:0000313" key="11">
    <source>
        <dbReference type="Proteomes" id="UP000199259"/>
    </source>
</evidence>
<dbReference type="InterPro" id="IPR001240">
    <property type="entry name" value="PRAI_dom"/>
</dbReference>
<dbReference type="HAMAP" id="MF_00135">
    <property type="entry name" value="PRAI"/>
    <property type="match status" value="1"/>
</dbReference>
<evidence type="ECO:0000256" key="8">
    <source>
        <dbReference type="HAMAP-Rule" id="MF_00135"/>
    </source>
</evidence>
<comment type="catalytic activity">
    <reaction evidence="1 8">
        <text>N-(5-phospho-beta-D-ribosyl)anthranilate = 1-(2-carboxyphenylamino)-1-deoxy-D-ribulose 5-phosphate</text>
        <dbReference type="Rhea" id="RHEA:21540"/>
        <dbReference type="ChEBI" id="CHEBI:18277"/>
        <dbReference type="ChEBI" id="CHEBI:58613"/>
        <dbReference type="EC" id="5.3.1.24"/>
    </reaction>
</comment>
<dbReference type="PANTHER" id="PTHR42894">
    <property type="entry name" value="N-(5'-PHOSPHORIBOSYL)ANTHRANILATE ISOMERASE"/>
    <property type="match status" value="1"/>
</dbReference>
<evidence type="ECO:0000313" key="10">
    <source>
        <dbReference type="EMBL" id="SDF48826.1"/>
    </source>
</evidence>
<keyword evidence="6 8" id="KW-0057">Aromatic amino acid biosynthesis</keyword>
<dbReference type="PANTHER" id="PTHR42894:SF1">
    <property type="entry name" value="N-(5'-PHOSPHORIBOSYL)ANTHRANILATE ISOMERASE"/>
    <property type="match status" value="1"/>
</dbReference>
<dbReference type="InterPro" id="IPR013785">
    <property type="entry name" value="Aldolase_TIM"/>
</dbReference>